<dbReference type="Pfam" id="PF14223">
    <property type="entry name" value="Retrotran_gag_2"/>
    <property type="match status" value="1"/>
</dbReference>
<dbReference type="EMBL" id="RCHU01000185">
    <property type="protein sequence ID" value="TKS11699.1"/>
    <property type="molecule type" value="Genomic_DNA"/>
</dbReference>
<accession>A0A4U5QN55</accession>
<dbReference type="AlphaFoldDB" id="A0A4U5QN55"/>
<comment type="caution">
    <text evidence="1">The sequence shown here is derived from an EMBL/GenBank/DDBJ whole genome shotgun (WGS) entry which is preliminary data.</text>
</comment>
<evidence type="ECO:0000313" key="1">
    <source>
        <dbReference type="EMBL" id="TKS11699.1"/>
    </source>
</evidence>
<sequence>MEALSGMYEKPLANNKVHLMKKLFNLKMTKDTSITQHLNNFNTITNQLSSIKIEFDDEIRALILLASLPNSWEGMRTAVQLSTLTLEGGDMIEAYSKADQNQDTKVKASLDPESRLNVGIIMRSCTKPKKPEADSTNATTDEAQDTLIHAVQSPIDDWILDSSYSFYCTPHHEMMQNYVAEIKV</sequence>
<name>A0A4U5QN55_POPAL</name>
<organism evidence="1">
    <name type="scientific">Populus alba</name>
    <name type="common">White poplar</name>
    <dbReference type="NCBI Taxonomy" id="43335"/>
    <lineage>
        <taxon>Eukaryota</taxon>
        <taxon>Viridiplantae</taxon>
        <taxon>Streptophyta</taxon>
        <taxon>Embryophyta</taxon>
        <taxon>Tracheophyta</taxon>
        <taxon>Spermatophyta</taxon>
        <taxon>Magnoliopsida</taxon>
        <taxon>eudicotyledons</taxon>
        <taxon>Gunneridae</taxon>
        <taxon>Pentapetalae</taxon>
        <taxon>rosids</taxon>
        <taxon>fabids</taxon>
        <taxon>Malpighiales</taxon>
        <taxon>Salicaceae</taxon>
        <taxon>Saliceae</taxon>
        <taxon>Populus</taxon>
    </lineage>
</organism>
<protein>
    <recommendedName>
        <fullName evidence="2">Retrovirus-related Pol polyprotein from transposon TNT 1-94</fullName>
    </recommendedName>
</protein>
<gene>
    <name evidence="1" type="ORF">D5086_0000069970</name>
</gene>
<reference evidence="1" key="1">
    <citation type="submission" date="2018-10" db="EMBL/GenBank/DDBJ databases">
        <title>Population genomic analysis revealed the cold adaptation of white poplar.</title>
        <authorList>
            <person name="Liu Y.-J."/>
        </authorList>
    </citation>
    <scope>NUCLEOTIDE SEQUENCE [LARGE SCALE GENOMIC DNA]</scope>
    <source>
        <strain evidence="1">PAL-ZL1</strain>
    </source>
</reference>
<evidence type="ECO:0008006" key="2">
    <source>
        <dbReference type="Google" id="ProtNLM"/>
    </source>
</evidence>
<proteinExistence type="predicted"/>